<accession>A0A6P2CYR4</accession>
<protein>
    <submittedName>
        <fullName evidence="1">Uncharacterized protein</fullName>
    </submittedName>
</protein>
<keyword evidence="2" id="KW-1185">Reference proteome</keyword>
<name>A0A6P2CYR4_9BACT</name>
<dbReference type="KEGG" id="gms:SOIL9_44490"/>
<reference evidence="1 2" key="1">
    <citation type="submission" date="2019-05" db="EMBL/GenBank/DDBJ databases">
        <authorList>
            <consortium name="Science for Life Laboratories"/>
        </authorList>
    </citation>
    <scope>NUCLEOTIDE SEQUENCE [LARGE SCALE GENOMIC DNA]</scope>
    <source>
        <strain evidence="1">Soil9</strain>
    </source>
</reference>
<evidence type="ECO:0000313" key="1">
    <source>
        <dbReference type="EMBL" id="VTR93265.1"/>
    </source>
</evidence>
<gene>
    <name evidence="1" type="ORF">SOIL9_44490</name>
</gene>
<dbReference type="EMBL" id="LR593886">
    <property type="protein sequence ID" value="VTR93265.1"/>
    <property type="molecule type" value="Genomic_DNA"/>
</dbReference>
<evidence type="ECO:0000313" key="2">
    <source>
        <dbReference type="Proteomes" id="UP000464178"/>
    </source>
</evidence>
<dbReference type="RefSeq" id="WP_162668022.1">
    <property type="nucleotide sequence ID" value="NZ_LR593886.1"/>
</dbReference>
<dbReference type="PROSITE" id="PS51257">
    <property type="entry name" value="PROKAR_LIPOPROTEIN"/>
    <property type="match status" value="1"/>
</dbReference>
<sequence>MRRWGRWALATGFVLACAGCWYEYQWRHREFCRAVDSELKTLANKCPPDVTRQQWRNVVGWTLNDFRGWLAKSTHIRQEDRGRFLTELRDRLSGPVDLGTVDWLYDELERLTSRFGPPFFWRPTTPERLRQFEGGERMHVSEIGWGE</sequence>
<proteinExistence type="predicted"/>
<organism evidence="1 2">
    <name type="scientific">Gemmata massiliana</name>
    <dbReference type="NCBI Taxonomy" id="1210884"/>
    <lineage>
        <taxon>Bacteria</taxon>
        <taxon>Pseudomonadati</taxon>
        <taxon>Planctomycetota</taxon>
        <taxon>Planctomycetia</taxon>
        <taxon>Gemmatales</taxon>
        <taxon>Gemmataceae</taxon>
        <taxon>Gemmata</taxon>
    </lineage>
</organism>
<dbReference type="AlphaFoldDB" id="A0A6P2CYR4"/>
<dbReference type="Proteomes" id="UP000464178">
    <property type="component" value="Chromosome"/>
</dbReference>